<protein>
    <submittedName>
        <fullName evidence="1">Uncharacterized protein</fullName>
    </submittedName>
</protein>
<gene>
    <name evidence="1" type="ORF">GCM10010123_20510</name>
</gene>
<organism evidence="1 2">
    <name type="scientific">Pilimelia anulata</name>
    <dbReference type="NCBI Taxonomy" id="53371"/>
    <lineage>
        <taxon>Bacteria</taxon>
        <taxon>Bacillati</taxon>
        <taxon>Actinomycetota</taxon>
        <taxon>Actinomycetes</taxon>
        <taxon>Micromonosporales</taxon>
        <taxon>Micromonosporaceae</taxon>
        <taxon>Pilimelia</taxon>
    </lineage>
</organism>
<dbReference type="Proteomes" id="UP000649739">
    <property type="component" value="Unassembled WGS sequence"/>
</dbReference>
<dbReference type="EMBL" id="BMQB01000003">
    <property type="protein sequence ID" value="GGJ90551.1"/>
    <property type="molecule type" value="Genomic_DNA"/>
</dbReference>
<proteinExistence type="predicted"/>
<evidence type="ECO:0000313" key="2">
    <source>
        <dbReference type="Proteomes" id="UP000649739"/>
    </source>
</evidence>
<reference evidence="1" key="2">
    <citation type="submission" date="2020-09" db="EMBL/GenBank/DDBJ databases">
        <authorList>
            <person name="Sun Q."/>
            <person name="Ohkuma M."/>
        </authorList>
    </citation>
    <scope>NUCLEOTIDE SEQUENCE</scope>
    <source>
        <strain evidence="1">JCM 3090</strain>
    </source>
</reference>
<name>A0A8J3F8Q3_9ACTN</name>
<sequence>MTNDQVTDRGGARPQRHHSLRTPAANYWAYSDIGRLRWLSVHGRIMGYRRAAELLYDSMLSSMDIAVLDTVVFPYAMCWRHFVELQLKSLLAQLKRVSVRNPARRELHAREHRSDQPDRVS</sequence>
<comment type="caution">
    <text evidence="1">The sequence shown here is derived from an EMBL/GenBank/DDBJ whole genome shotgun (WGS) entry which is preliminary data.</text>
</comment>
<dbReference type="AlphaFoldDB" id="A0A8J3F8Q3"/>
<keyword evidence="2" id="KW-1185">Reference proteome</keyword>
<accession>A0A8J3F8Q3</accession>
<evidence type="ECO:0000313" key="1">
    <source>
        <dbReference type="EMBL" id="GGJ90551.1"/>
    </source>
</evidence>
<reference evidence="1" key="1">
    <citation type="journal article" date="2014" name="Int. J. Syst. Evol. Microbiol.">
        <title>Complete genome sequence of Corynebacterium casei LMG S-19264T (=DSM 44701T), isolated from a smear-ripened cheese.</title>
        <authorList>
            <consortium name="US DOE Joint Genome Institute (JGI-PGF)"/>
            <person name="Walter F."/>
            <person name="Albersmeier A."/>
            <person name="Kalinowski J."/>
            <person name="Ruckert C."/>
        </authorList>
    </citation>
    <scope>NUCLEOTIDE SEQUENCE</scope>
    <source>
        <strain evidence="1">JCM 3090</strain>
    </source>
</reference>